<name>A0ABT5Y4C7_9FLAO</name>
<gene>
    <name evidence="2" type="ORF">PY092_18585</name>
</gene>
<organism evidence="2 3">
    <name type="scientific">Flagellimonas yonaguniensis</name>
    <dbReference type="NCBI Taxonomy" id="3031325"/>
    <lineage>
        <taxon>Bacteria</taxon>
        <taxon>Pseudomonadati</taxon>
        <taxon>Bacteroidota</taxon>
        <taxon>Flavobacteriia</taxon>
        <taxon>Flavobacteriales</taxon>
        <taxon>Flavobacteriaceae</taxon>
        <taxon>Flagellimonas</taxon>
    </lineage>
</organism>
<dbReference type="InterPro" id="IPR049514">
    <property type="entry name" value="Fic-like_C"/>
</dbReference>
<protein>
    <recommendedName>
        <fullName evidence="1">Filamentation induced by cAMP protein Fic-like C-terminal domain-containing protein</fullName>
    </recommendedName>
</protein>
<proteinExistence type="predicted"/>
<evidence type="ECO:0000313" key="3">
    <source>
        <dbReference type="Proteomes" id="UP001221366"/>
    </source>
</evidence>
<keyword evidence="3" id="KW-1185">Reference proteome</keyword>
<evidence type="ECO:0000313" key="2">
    <source>
        <dbReference type="EMBL" id="MDF0718176.1"/>
    </source>
</evidence>
<comment type="caution">
    <text evidence="2">The sequence shown here is derived from an EMBL/GenBank/DDBJ whole genome shotgun (WGS) entry which is preliminary data.</text>
</comment>
<evidence type="ECO:0000259" key="1">
    <source>
        <dbReference type="Pfam" id="PF21247"/>
    </source>
</evidence>
<feature type="domain" description="Filamentation induced by cAMP protein Fic-like C-terminal" evidence="1">
    <location>
        <begin position="48"/>
        <end position="108"/>
    </location>
</feature>
<dbReference type="Proteomes" id="UP001221366">
    <property type="component" value="Unassembled WGS sequence"/>
</dbReference>
<accession>A0ABT5Y4C7</accession>
<dbReference type="Pfam" id="PF21247">
    <property type="entry name" value="Fic-like_C"/>
    <property type="match status" value="1"/>
</dbReference>
<sequence>MRVYKDLELVEQLGSGVPRILQNYGKECFKFMDSFTRMIFPISEKVTEQVKNLIAVFQNEHSRNDLMDLLGLTHREHFRTEYLQRAIDLGLVEPTIPDKPKSSKQKYR</sequence>
<reference evidence="2 3" key="1">
    <citation type="submission" date="2023-03" db="EMBL/GenBank/DDBJ databases">
        <title>Muricauda XX sp. nov. and Muricauda XXX sp. nov., two novel species isolated from Okinawa Trough.</title>
        <authorList>
            <person name="Cao W."/>
            <person name="Deng X."/>
        </authorList>
    </citation>
    <scope>NUCLEOTIDE SEQUENCE [LARGE SCALE GENOMIC DNA]</scope>
    <source>
        <strain evidence="2 3">334s03</strain>
    </source>
</reference>
<dbReference type="EMBL" id="JARFVB010000021">
    <property type="protein sequence ID" value="MDF0718176.1"/>
    <property type="molecule type" value="Genomic_DNA"/>
</dbReference>